<dbReference type="EMBL" id="CYZR01000017">
    <property type="protein sequence ID" value="CUO25660.1"/>
    <property type="molecule type" value="Genomic_DNA"/>
</dbReference>
<reference evidence="1 2" key="1">
    <citation type="submission" date="2015-09" db="EMBL/GenBank/DDBJ databases">
        <authorList>
            <consortium name="Pathogen Informatics"/>
        </authorList>
    </citation>
    <scope>NUCLEOTIDE SEQUENCE [LARGE SCALE GENOMIC DNA]</scope>
    <source>
        <strain evidence="1 2">2789STDY5834858</strain>
    </source>
</reference>
<comment type="caution">
    <text evidence="1">The sequence shown here is derived from an EMBL/GenBank/DDBJ whole genome shotgun (WGS) entry which is preliminary data.</text>
</comment>
<organism evidence="1 2">
    <name type="scientific">Sarcina ventriculi</name>
    <name type="common">Clostridium ventriculi</name>
    <dbReference type="NCBI Taxonomy" id="1267"/>
    <lineage>
        <taxon>Bacteria</taxon>
        <taxon>Bacillati</taxon>
        <taxon>Bacillota</taxon>
        <taxon>Clostridia</taxon>
        <taxon>Eubacteriales</taxon>
        <taxon>Clostridiaceae</taxon>
        <taxon>Sarcina</taxon>
    </lineage>
</organism>
<protein>
    <submittedName>
        <fullName evidence="1">Uncharacterized protein</fullName>
    </submittedName>
</protein>
<proteinExistence type="predicted"/>
<name>A0ABM9UUR0_SARVE</name>
<accession>A0ABM9UUR0</accession>
<dbReference type="Proteomes" id="UP000095488">
    <property type="component" value="Unassembled WGS sequence"/>
</dbReference>
<evidence type="ECO:0000313" key="2">
    <source>
        <dbReference type="Proteomes" id="UP000095488"/>
    </source>
</evidence>
<sequence>MQTEIYLKLFLEQHQTFNTNLISIADYNGLDIIETTELKEEKKKIKENIKEHEKEFYDEINSLDLDNEILKMILNYEEIEQQDLWKIKNYEYLCNEWKDEYLEEYRKRYKQVSEILKKMKTSEIDKLKIALNKKEISGLIKQINYINYNLLYNKDKELRAINKDMLVVFRIRDFINKIKDKERGVYLSNKFKKELLQ</sequence>
<gene>
    <name evidence="1" type="ORF">ERS852473_02313</name>
</gene>
<keyword evidence="2" id="KW-1185">Reference proteome</keyword>
<evidence type="ECO:0000313" key="1">
    <source>
        <dbReference type="EMBL" id="CUO25660.1"/>
    </source>
</evidence>